<gene>
    <name evidence="2" type="ORF">LC087_16365</name>
</gene>
<dbReference type="InterPro" id="IPR034660">
    <property type="entry name" value="DinB/YfiT-like"/>
</dbReference>
<evidence type="ECO:0000313" key="2">
    <source>
        <dbReference type="EMBL" id="WLR42279.1"/>
    </source>
</evidence>
<proteinExistence type="predicted"/>
<sequence length="156" mass="18406">MNACCNSVMKQIYFVIQTIIEMIDQIEEVDLEKRPSVNKHSIGELLSHMATICEADLLISDQKSSEEMERYYSGKRLENKNQIKNELLANVHQLQARYSSLSECELFEKTTSYWGVTYTRFEWLVEILSHLYHHRGQLHAILVHYYKKELTVSLFE</sequence>
<protein>
    <submittedName>
        <fullName evidence="2">DinB family protein</fullName>
    </submittedName>
</protein>
<name>A0ABY9JS95_9BACI</name>
<accession>A0ABY9JS95</accession>
<organism evidence="2 3">
    <name type="scientific">Bacillus carboniphilus</name>
    <dbReference type="NCBI Taxonomy" id="86663"/>
    <lineage>
        <taxon>Bacteria</taxon>
        <taxon>Bacillati</taxon>
        <taxon>Bacillota</taxon>
        <taxon>Bacilli</taxon>
        <taxon>Bacillales</taxon>
        <taxon>Bacillaceae</taxon>
        <taxon>Bacillus</taxon>
    </lineage>
</organism>
<dbReference type="RefSeq" id="WP_226542635.1">
    <property type="nucleotide sequence ID" value="NZ_CP129013.1"/>
</dbReference>
<dbReference type="InterPro" id="IPR024775">
    <property type="entry name" value="DinB-like"/>
</dbReference>
<feature type="domain" description="DinB-like" evidence="1">
    <location>
        <begin position="15"/>
        <end position="138"/>
    </location>
</feature>
<dbReference type="SUPFAM" id="SSF109854">
    <property type="entry name" value="DinB/YfiT-like putative metalloenzymes"/>
    <property type="match status" value="1"/>
</dbReference>
<reference evidence="2 3" key="1">
    <citation type="submission" date="2023-06" db="EMBL/GenBank/DDBJ databases">
        <title>Five Gram-positive bacteria isolated from mangrove sediments in Shenzhen, Guangdong, China.</title>
        <authorList>
            <person name="Yu S."/>
            <person name="Zheng W."/>
            <person name="Huang Y."/>
        </authorList>
    </citation>
    <scope>NUCLEOTIDE SEQUENCE [LARGE SCALE GENOMIC DNA]</scope>
    <source>
        <strain evidence="2 3">SaN35-3</strain>
    </source>
</reference>
<evidence type="ECO:0000259" key="1">
    <source>
        <dbReference type="Pfam" id="PF12867"/>
    </source>
</evidence>
<dbReference type="Proteomes" id="UP001197974">
    <property type="component" value="Chromosome"/>
</dbReference>
<keyword evidence="3" id="KW-1185">Reference proteome</keyword>
<evidence type="ECO:0000313" key="3">
    <source>
        <dbReference type="Proteomes" id="UP001197974"/>
    </source>
</evidence>
<dbReference type="Pfam" id="PF12867">
    <property type="entry name" value="DinB_2"/>
    <property type="match status" value="1"/>
</dbReference>
<dbReference type="Gene3D" id="1.20.120.450">
    <property type="entry name" value="dinb family like domain"/>
    <property type="match status" value="1"/>
</dbReference>
<dbReference type="EMBL" id="CP129013">
    <property type="protein sequence ID" value="WLR42279.1"/>
    <property type="molecule type" value="Genomic_DNA"/>
</dbReference>